<comment type="subcellular location">
    <subcellularLocation>
        <location evidence="1">Cell membrane</location>
        <topology evidence="1">Multi-pass membrane protein</topology>
    </subcellularLocation>
</comment>
<accession>A0A4Z1DZU5</accession>
<dbReference type="RefSeq" id="WP_135850069.1">
    <property type="nucleotide sequence ID" value="NZ_RHPJ01000003.1"/>
</dbReference>
<dbReference type="EMBL" id="RHPJ01000003">
    <property type="protein sequence ID" value="TGO04479.1"/>
    <property type="molecule type" value="Genomic_DNA"/>
</dbReference>
<evidence type="ECO:0000256" key="1">
    <source>
        <dbReference type="ARBA" id="ARBA00004651"/>
    </source>
</evidence>
<dbReference type="GO" id="GO:0005886">
    <property type="term" value="C:plasma membrane"/>
    <property type="evidence" value="ECO:0007669"/>
    <property type="project" value="UniProtKB-SubCell"/>
</dbReference>
<evidence type="ECO:0000256" key="6">
    <source>
        <dbReference type="SAM" id="Phobius"/>
    </source>
</evidence>
<feature type="transmembrane region" description="Helical" evidence="6">
    <location>
        <begin position="35"/>
        <end position="54"/>
    </location>
</feature>
<dbReference type="PANTHER" id="PTHR40077:SF1">
    <property type="entry name" value="MEMBRANE PROTEIN"/>
    <property type="match status" value="1"/>
</dbReference>
<dbReference type="AlphaFoldDB" id="A0A4Z1DZU5"/>
<keyword evidence="9" id="KW-1185">Reference proteome</keyword>
<gene>
    <name evidence="8" type="ORF">SERN_2072</name>
</gene>
<keyword evidence="5 6" id="KW-0472">Membrane</keyword>
<evidence type="ECO:0000313" key="9">
    <source>
        <dbReference type="Proteomes" id="UP000297318"/>
    </source>
</evidence>
<sequence>MFRTPRRLFRTFALAEMISWALLIGGMVLRATADLAVAVSIGGAIHGLVFLCYATTALVVALNQRWNLGTSVLAVGSAVIPFATLPTERFLDRRGKLVGAWRLTESDHPRDRQWHDRALRWALRHPVQLGGTLAVAVVALYVVLLVVGPPGGPRDEALALL</sequence>
<evidence type="ECO:0000256" key="3">
    <source>
        <dbReference type="ARBA" id="ARBA00022692"/>
    </source>
</evidence>
<keyword evidence="4 6" id="KW-1133">Transmembrane helix</keyword>
<dbReference type="NCBIfam" id="TIGR03954">
    <property type="entry name" value="integ_memb_HG"/>
    <property type="match status" value="1"/>
</dbReference>
<dbReference type="OrthoDB" id="3396203at2"/>
<keyword evidence="2" id="KW-1003">Cell membrane</keyword>
<dbReference type="InterPro" id="IPR023845">
    <property type="entry name" value="DUF3817_TM"/>
</dbReference>
<name>A0A4Z1DZU5_9MICO</name>
<dbReference type="Proteomes" id="UP000297318">
    <property type="component" value="Unassembled WGS sequence"/>
</dbReference>
<proteinExistence type="predicted"/>
<protein>
    <submittedName>
        <fullName evidence="8">Putative membrane protein</fullName>
    </submittedName>
</protein>
<evidence type="ECO:0000256" key="4">
    <source>
        <dbReference type="ARBA" id="ARBA00022989"/>
    </source>
</evidence>
<evidence type="ECO:0000259" key="7">
    <source>
        <dbReference type="Pfam" id="PF12823"/>
    </source>
</evidence>
<evidence type="ECO:0000256" key="5">
    <source>
        <dbReference type="ARBA" id="ARBA00023136"/>
    </source>
</evidence>
<feature type="transmembrane region" description="Helical" evidence="6">
    <location>
        <begin position="12"/>
        <end position="29"/>
    </location>
</feature>
<evidence type="ECO:0000256" key="2">
    <source>
        <dbReference type="ARBA" id="ARBA00022475"/>
    </source>
</evidence>
<dbReference type="PANTHER" id="PTHR40077">
    <property type="entry name" value="MEMBRANE PROTEIN-RELATED"/>
    <property type="match status" value="1"/>
</dbReference>
<dbReference type="Pfam" id="PF12823">
    <property type="entry name" value="DUF3817"/>
    <property type="match status" value="1"/>
</dbReference>
<comment type="caution">
    <text evidence="8">The sequence shown here is derived from an EMBL/GenBank/DDBJ whole genome shotgun (WGS) entry which is preliminary data.</text>
</comment>
<feature type="transmembrane region" description="Helical" evidence="6">
    <location>
        <begin position="127"/>
        <end position="147"/>
    </location>
</feature>
<evidence type="ECO:0000313" key="8">
    <source>
        <dbReference type="EMBL" id="TGO04479.1"/>
    </source>
</evidence>
<organism evidence="8 9">
    <name type="scientific">Serinibacter arcticus</name>
    <dbReference type="NCBI Taxonomy" id="1655435"/>
    <lineage>
        <taxon>Bacteria</taxon>
        <taxon>Bacillati</taxon>
        <taxon>Actinomycetota</taxon>
        <taxon>Actinomycetes</taxon>
        <taxon>Micrococcales</taxon>
        <taxon>Beutenbergiaceae</taxon>
        <taxon>Serinibacter</taxon>
    </lineage>
</organism>
<reference evidence="8 9" key="1">
    <citation type="submission" date="2018-11" db="EMBL/GenBank/DDBJ databases">
        <title>Complete genome sequencing of the Actinobacteria Serinibacter sp. K3-2.</title>
        <authorList>
            <person name="Rakitin A.L."/>
            <person name="Beletsky A.V."/>
            <person name="Mardanov A.V."/>
            <person name="Ravin N.V."/>
            <person name="Gromova A.S."/>
            <person name="Filippova S.N."/>
            <person name="Gal'Chenko V.F."/>
        </authorList>
    </citation>
    <scope>NUCLEOTIDE SEQUENCE [LARGE SCALE GENOMIC DNA]</scope>
    <source>
        <strain evidence="8 9">K3-2</strain>
    </source>
</reference>
<feature type="domain" description="DUF3817" evidence="7">
    <location>
        <begin position="7"/>
        <end position="93"/>
    </location>
</feature>
<keyword evidence="3 6" id="KW-0812">Transmembrane</keyword>